<protein>
    <recommendedName>
        <fullName evidence="4">DUF3784 domain-containing protein</fullName>
    </recommendedName>
</protein>
<keyword evidence="3" id="KW-1185">Reference proteome</keyword>
<dbReference type="EMBL" id="JBHSGW010000002">
    <property type="protein sequence ID" value="MFC4738978.1"/>
    <property type="molecule type" value="Genomic_DNA"/>
</dbReference>
<accession>A0ABV9P038</accession>
<keyword evidence="1" id="KW-0472">Membrane</keyword>
<sequence>MSTFIFIISAILLHIPSGIYKDTIRRFKRMEEFNPDKAYSFQVTNGHPLDNSTLSGLALFSSIILALIPIFQALSINWILIIIINTLFSFLIAPVIAFIFYPKGVIYTNRRLKIKTFQHIGLAIILLIVAFSIK</sequence>
<comment type="caution">
    <text evidence="2">The sequence shown here is derived from an EMBL/GenBank/DDBJ whole genome shotgun (WGS) entry which is preliminary data.</text>
</comment>
<keyword evidence="1" id="KW-1133">Transmembrane helix</keyword>
<dbReference type="Proteomes" id="UP001595885">
    <property type="component" value="Unassembled WGS sequence"/>
</dbReference>
<gene>
    <name evidence="2" type="ORF">ACFO3U_03135</name>
</gene>
<reference evidence="3" key="1">
    <citation type="journal article" date="2019" name="Int. J. Syst. Evol. Microbiol.">
        <title>The Global Catalogue of Microorganisms (GCM) 10K type strain sequencing project: providing services to taxonomists for standard genome sequencing and annotation.</title>
        <authorList>
            <consortium name="The Broad Institute Genomics Platform"/>
            <consortium name="The Broad Institute Genome Sequencing Center for Infectious Disease"/>
            <person name="Wu L."/>
            <person name="Ma J."/>
        </authorList>
    </citation>
    <scope>NUCLEOTIDE SEQUENCE [LARGE SCALE GENOMIC DNA]</scope>
    <source>
        <strain evidence="3">CCUG 50349</strain>
    </source>
</reference>
<evidence type="ECO:0000313" key="3">
    <source>
        <dbReference type="Proteomes" id="UP001595885"/>
    </source>
</evidence>
<evidence type="ECO:0000256" key="1">
    <source>
        <dbReference type="SAM" id="Phobius"/>
    </source>
</evidence>
<name>A0ABV9P038_9FLAO</name>
<dbReference type="RefSeq" id="WP_379738278.1">
    <property type="nucleotide sequence ID" value="NZ_JBHSGW010000002.1"/>
</dbReference>
<feature type="transmembrane region" description="Helical" evidence="1">
    <location>
        <begin position="116"/>
        <end position="133"/>
    </location>
</feature>
<feature type="transmembrane region" description="Helical" evidence="1">
    <location>
        <begin position="53"/>
        <end position="71"/>
    </location>
</feature>
<keyword evidence="1" id="KW-0812">Transmembrane</keyword>
<organism evidence="2 3">
    <name type="scientific">Flavobacterium ponti</name>
    <dbReference type="NCBI Taxonomy" id="665133"/>
    <lineage>
        <taxon>Bacteria</taxon>
        <taxon>Pseudomonadati</taxon>
        <taxon>Bacteroidota</taxon>
        <taxon>Flavobacteriia</taxon>
        <taxon>Flavobacteriales</taxon>
        <taxon>Flavobacteriaceae</taxon>
        <taxon>Flavobacterium</taxon>
    </lineage>
</organism>
<evidence type="ECO:0008006" key="4">
    <source>
        <dbReference type="Google" id="ProtNLM"/>
    </source>
</evidence>
<evidence type="ECO:0000313" key="2">
    <source>
        <dbReference type="EMBL" id="MFC4738978.1"/>
    </source>
</evidence>
<proteinExistence type="predicted"/>
<feature type="transmembrane region" description="Helical" evidence="1">
    <location>
        <begin position="78"/>
        <end position="101"/>
    </location>
</feature>